<evidence type="ECO:0000256" key="1">
    <source>
        <dbReference type="SAM" id="MobiDB-lite"/>
    </source>
</evidence>
<evidence type="ECO:0000313" key="2">
    <source>
        <dbReference type="EMBL" id="GAA0612156.1"/>
    </source>
</evidence>
<reference evidence="3" key="1">
    <citation type="journal article" date="2019" name="Int. J. Syst. Evol. Microbiol.">
        <title>The Global Catalogue of Microorganisms (GCM) 10K type strain sequencing project: providing services to taxonomists for standard genome sequencing and annotation.</title>
        <authorList>
            <consortium name="The Broad Institute Genomics Platform"/>
            <consortium name="The Broad Institute Genome Sequencing Center for Infectious Disease"/>
            <person name="Wu L."/>
            <person name="Ma J."/>
        </authorList>
    </citation>
    <scope>NUCLEOTIDE SEQUENCE [LARGE SCALE GENOMIC DNA]</scope>
    <source>
        <strain evidence="3">JCM 12928</strain>
    </source>
</reference>
<dbReference type="Proteomes" id="UP001501352">
    <property type="component" value="Unassembled WGS sequence"/>
</dbReference>
<gene>
    <name evidence="2" type="ORF">GCM10009422_03860</name>
</gene>
<name>A0ABP3RM03_9CAUL</name>
<comment type="caution">
    <text evidence="2">The sequence shown here is derived from an EMBL/GenBank/DDBJ whole genome shotgun (WGS) entry which is preliminary data.</text>
</comment>
<keyword evidence="3" id="KW-1185">Reference proteome</keyword>
<dbReference type="EMBL" id="BAAAGA010000001">
    <property type="protein sequence ID" value="GAA0612156.1"/>
    <property type="molecule type" value="Genomic_DNA"/>
</dbReference>
<sequence>MGSGTVSDMGFLRDADGGDAGRKTAPVAAEFRLATFSLRVSLSFQDAPYLFTDQAYDGLSGWSAGGISG</sequence>
<feature type="compositionally biased region" description="Basic and acidic residues" evidence="1">
    <location>
        <begin position="11"/>
        <end position="22"/>
    </location>
</feature>
<protein>
    <submittedName>
        <fullName evidence="2">Uncharacterized protein</fullName>
    </submittedName>
</protein>
<evidence type="ECO:0000313" key="3">
    <source>
        <dbReference type="Proteomes" id="UP001501352"/>
    </source>
</evidence>
<proteinExistence type="predicted"/>
<accession>A0ABP3RM03</accession>
<organism evidence="2 3">
    <name type="scientific">Brevundimonas kwangchunensis</name>
    <dbReference type="NCBI Taxonomy" id="322163"/>
    <lineage>
        <taxon>Bacteria</taxon>
        <taxon>Pseudomonadati</taxon>
        <taxon>Pseudomonadota</taxon>
        <taxon>Alphaproteobacteria</taxon>
        <taxon>Caulobacterales</taxon>
        <taxon>Caulobacteraceae</taxon>
        <taxon>Brevundimonas</taxon>
    </lineage>
</organism>
<feature type="region of interest" description="Disordered" evidence="1">
    <location>
        <begin position="1"/>
        <end position="22"/>
    </location>
</feature>